<dbReference type="GO" id="GO:0006508">
    <property type="term" value="P:proteolysis"/>
    <property type="evidence" value="ECO:0007669"/>
    <property type="project" value="InterPro"/>
</dbReference>
<evidence type="ECO:0000313" key="3">
    <source>
        <dbReference type="EMBL" id="GJN22106.1"/>
    </source>
</evidence>
<dbReference type="InterPro" id="IPR037219">
    <property type="entry name" value="Peptidase_M41-like"/>
</dbReference>
<feature type="domain" description="Peptidase M41" evidence="2">
    <location>
        <begin position="1"/>
        <end position="80"/>
    </location>
</feature>
<dbReference type="Proteomes" id="UP001054889">
    <property type="component" value="Unassembled WGS sequence"/>
</dbReference>
<evidence type="ECO:0000256" key="1">
    <source>
        <dbReference type="SAM" id="MobiDB-lite"/>
    </source>
</evidence>
<dbReference type="Gene3D" id="1.20.58.760">
    <property type="entry name" value="Peptidase M41"/>
    <property type="match status" value="1"/>
</dbReference>
<dbReference type="SUPFAM" id="SSF140990">
    <property type="entry name" value="FtsH protease domain-like"/>
    <property type="match status" value="1"/>
</dbReference>
<sequence>MVTRYGMSERVGLVSYNYDDSGNTMSTETRGLIEQEVKEILERAYNNAKTILTTHDKELHALANALLENETLSGAQIKNLLAQVNKSNTKQQETAKVSQETPTVPASPQSTAAAKAKGVAGTAVAAQEATAKAKGVAGIGS</sequence>
<reference evidence="3" key="2">
    <citation type="submission" date="2021-12" db="EMBL/GenBank/DDBJ databases">
        <title>Resequencing data analysis of finger millet.</title>
        <authorList>
            <person name="Hatakeyama M."/>
            <person name="Aluri S."/>
            <person name="Balachadran M.T."/>
            <person name="Sivarajan S.R."/>
            <person name="Poveda L."/>
            <person name="Shimizu-Inatsugi R."/>
            <person name="Schlapbach R."/>
            <person name="Sreeman S.M."/>
            <person name="Shimizu K.K."/>
        </authorList>
    </citation>
    <scope>NUCLEOTIDE SEQUENCE</scope>
</reference>
<dbReference type="GO" id="GO:0005524">
    <property type="term" value="F:ATP binding"/>
    <property type="evidence" value="ECO:0007669"/>
    <property type="project" value="InterPro"/>
</dbReference>
<accession>A0AAV5EHS0</accession>
<keyword evidence="4" id="KW-1185">Reference proteome</keyword>
<dbReference type="GO" id="GO:0004176">
    <property type="term" value="F:ATP-dependent peptidase activity"/>
    <property type="evidence" value="ECO:0007669"/>
    <property type="project" value="InterPro"/>
</dbReference>
<evidence type="ECO:0000259" key="2">
    <source>
        <dbReference type="Pfam" id="PF01434"/>
    </source>
</evidence>
<dbReference type="GO" id="GO:0045037">
    <property type="term" value="P:protein import into chloroplast stroma"/>
    <property type="evidence" value="ECO:0007669"/>
    <property type="project" value="TreeGrafter"/>
</dbReference>
<dbReference type="PANTHER" id="PTHR23076:SF103">
    <property type="entry name" value="ATP-DEPENDENT ZINC METALLOPROTEASE FTSH 4 MITOCHONDRIAL"/>
    <property type="match status" value="1"/>
</dbReference>
<comment type="caution">
    <text evidence="3">The sequence shown here is derived from an EMBL/GenBank/DDBJ whole genome shotgun (WGS) entry which is preliminary data.</text>
</comment>
<protein>
    <recommendedName>
        <fullName evidence="2">Peptidase M41 domain-containing protein</fullName>
    </recommendedName>
</protein>
<name>A0AAV5EHS0_ELECO</name>
<proteinExistence type="predicted"/>
<organism evidence="3 4">
    <name type="scientific">Eleusine coracana subsp. coracana</name>
    <dbReference type="NCBI Taxonomy" id="191504"/>
    <lineage>
        <taxon>Eukaryota</taxon>
        <taxon>Viridiplantae</taxon>
        <taxon>Streptophyta</taxon>
        <taxon>Embryophyta</taxon>
        <taxon>Tracheophyta</taxon>
        <taxon>Spermatophyta</taxon>
        <taxon>Magnoliopsida</taxon>
        <taxon>Liliopsida</taxon>
        <taxon>Poales</taxon>
        <taxon>Poaceae</taxon>
        <taxon>PACMAD clade</taxon>
        <taxon>Chloridoideae</taxon>
        <taxon>Cynodonteae</taxon>
        <taxon>Eleusininae</taxon>
        <taxon>Eleusine</taxon>
    </lineage>
</organism>
<dbReference type="GO" id="GO:0004222">
    <property type="term" value="F:metalloendopeptidase activity"/>
    <property type="evidence" value="ECO:0007669"/>
    <property type="project" value="InterPro"/>
</dbReference>
<dbReference type="Pfam" id="PF01434">
    <property type="entry name" value="Peptidase_M41"/>
    <property type="match status" value="1"/>
</dbReference>
<reference evidence="3" key="1">
    <citation type="journal article" date="2018" name="DNA Res.">
        <title>Multiple hybrid de novo genome assembly of finger millet, an orphan allotetraploid crop.</title>
        <authorList>
            <person name="Hatakeyama M."/>
            <person name="Aluri S."/>
            <person name="Balachadran M.T."/>
            <person name="Sivarajan S.R."/>
            <person name="Patrignani A."/>
            <person name="Gruter S."/>
            <person name="Poveda L."/>
            <person name="Shimizu-Inatsugi R."/>
            <person name="Baeten J."/>
            <person name="Francoijs K.J."/>
            <person name="Nataraja K.N."/>
            <person name="Reddy Y.A.N."/>
            <person name="Phadnis S."/>
            <person name="Ravikumar R.L."/>
            <person name="Schlapbach R."/>
            <person name="Sreeman S.M."/>
            <person name="Shimizu K.K."/>
        </authorList>
    </citation>
    <scope>NUCLEOTIDE SEQUENCE</scope>
</reference>
<dbReference type="EMBL" id="BQKI01000075">
    <property type="protein sequence ID" value="GJN22106.1"/>
    <property type="molecule type" value="Genomic_DNA"/>
</dbReference>
<evidence type="ECO:0000313" key="4">
    <source>
        <dbReference type="Proteomes" id="UP001054889"/>
    </source>
</evidence>
<dbReference type="AlphaFoldDB" id="A0AAV5EHS0"/>
<dbReference type="PANTHER" id="PTHR23076">
    <property type="entry name" value="METALLOPROTEASE M41 FTSH"/>
    <property type="match status" value="1"/>
</dbReference>
<gene>
    <name evidence="3" type="primary">gb09642</name>
    <name evidence="3" type="ORF">PR202_gb09642</name>
</gene>
<dbReference type="InterPro" id="IPR000642">
    <property type="entry name" value="Peptidase_M41"/>
</dbReference>
<feature type="region of interest" description="Disordered" evidence="1">
    <location>
        <begin position="91"/>
        <end position="110"/>
    </location>
</feature>
<dbReference type="GO" id="GO:0009507">
    <property type="term" value="C:chloroplast"/>
    <property type="evidence" value="ECO:0007669"/>
    <property type="project" value="TreeGrafter"/>
</dbReference>